<dbReference type="EMBL" id="JBHILM010000027">
    <property type="protein sequence ID" value="MFB5683501.1"/>
    <property type="molecule type" value="Genomic_DNA"/>
</dbReference>
<proteinExistence type="predicted"/>
<dbReference type="Proteomes" id="UP001580407">
    <property type="component" value="Unassembled WGS sequence"/>
</dbReference>
<organism evidence="1 2">
    <name type="scientific">Paenibacillus terreus</name>
    <dbReference type="NCBI Taxonomy" id="1387834"/>
    <lineage>
        <taxon>Bacteria</taxon>
        <taxon>Bacillati</taxon>
        <taxon>Bacillota</taxon>
        <taxon>Bacilli</taxon>
        <taxon>Bacillales</taxon>
        <taxon>Paenibacillaceae</taxon>
        <taxon>Paenibacillus</taxon>
    </lineage>
</organism>
<protein>
    <submittedName>
        <fullName evidence="1">Uncharacterized protein</fullName>
    </submittedName>
</protein>
<gene>
    <name evidence="1" type="ORF">ACE3NQ_21525</name>
</gene>
<comment type="caution">
    <text evidence="1">The sequence shown here is derived from an EMBL/GenBank/DDBJ whole genome shotgun (WGS) entry which is preliminary data.</text>
</comment>
<dbReference type="RefSeq" id="WP_375527228.1">
    <property type="nucleotide sequence ID" value="NZ_JBHILM010000027.1"/>
</dbReference>
<reference evidence="1 2" key="1">
    <citation type="submission" date="2024-09" db="EMBL/GenBank/DDBJ databases">
        <authorList>
            <person name="Ruan L."/>
        </authorList>
    </citation>
    <scope>NUCLEOTIDE SEQUENCE [LARGE SCALE GENOMIC DNA]</scope>
    <source>
        <strain evidence="1 2">D33</strain>
    </source>
</reference>
<evidence type="ECO:0000313" key="2">
    <source>
        <dbReference type="Proteomes" id="UP001580407"/>
    </source>
</evidence>
<keyword evidence="2" id="KW-1185">Reference proteome</keyword>
<evidence type="ECO:0000313" key="1">
    <source>
        <dbReference type="EMBL" id="MFB5683501.1"/>
    </source>
</evidence>
<name>A0ABV5BG57_9BACL</name>
<sequence length="81" mass="9605">MSSIYQSDVEFVYRRGETRLEECQITCETGKRPTIGDFSDKFKEYGIETRLHDLYSMTFKPVDPLTTEIISIRVIRTFQMR</sequence>
<accession>A0ABV5BG57</accession>